<proteinExistence type="predicted"/>
<organism evidence="2 3">
    <name type="scientific">Tanacetum coccineum</name>
    <dbReference type="NCBI Taxonomy" id="301880"/>
    <lineage>
        <taxon>Eukaryota</taxon>
        <taxon>Viridiplantae</taxon>
        <taxon>Streptophyta</taxon>
        <taxon>Embryophyta</taxon>
        <taxon>Tracheophyta</taxon>
        <taxon>Spermatophyta</taxon>
        <taxon>Magnoliopsida</taxon>
        <taxon>eudicotyledons</taxon>
        <taxon>Gunneridae</taxon>
        <taxon>Pentapetalae</taxon>
        <taxon>asterids</taxon>
        <taxon>campanulids</taxon>
        <taxon>Asterales</taxon>
        <taxon>Asteraceae</taxon>
        <taxon>Asteroideae</taxon>
        <taxon>Anthemideae</taxon>
        <taxon>Anthemidinae</taxon>
        <taxon>Tanacetum</taxon>
    </lineage>
</organism>
<evidence type="ECO:0000313" key="3">
    <source>
        <dbReference type="Proteomes" id="UP001151760"/>
    </source>
</evidence>
<accession>A0ABQ5AR84</accession>
<dbReference type="Proteomes" id="UP001151760">
    <property type="component" value="Unassembled WGS sequence"/>
</dbReference>
<feature type="region of interest" description="Disordered" evidence="1">
    <location>
        <begin position="1"/>
        <end position="20"/>
    </location>
</feature>
<reference evidence="2" key="2">
    <citation type="submission" date="2022-01" db="EMBL/GenBank/DDBJ databases">
        <authorList>
            <person name="Yamashiro T."/>
            <person name="Shiraishi A."/>
            <person name="Satake H."/>
            <person name="Nakayama K."/>
        </authorList>
    </citation>
    <scope>NUCLEOTIDE SEQUENCE</scope>
</reference>
<gene>
    <name evidence="2" type="ORF">Tco_0824598</name>
</gene>
<dbReference type="EMBL" id="BQNB010012427">
    <property type="protein sequence ID" value="GJT03429.1"/>
    <property type="molecule type" value="Genomic_DNA"/>
</dbReference>
<name>A0ABQ5AR84_9ASTR</name>
<feature type="compositionally biased region" description="Polar residues" evidence="1">
    <location>
        <begin position="40"/>
        <end position="52"/>
    </location>
</feature>
<feature type="compositionally biased region" description="Polar residues" evidence="1">
    <location>
        <begin position="1"/>
        <end position="13"/>
    </location>
</feature>
<reference evidence="2" key="1">
    <citation type="journal article" date="2022" name="Int. J. Mol. Sci.">
        <title>Draft Genome of Tanacetum Coccineum: Genomic Comparison of Closely Related Tanacetum-Family Plants.</title>
        <authorList>
            <person name="Yamashiro T."/>
            <person name="Shiraishi A."/>
            <person name="Nakayama K."/>
            <person name="Satake H."/>
        </authorList>
    </citation>
    <scope>NUCLEOTIDE SEQUENCE</scope>
</reference>
<feature type="region of interest" description="Disordered" evidence="1">
    <location>
        <begin position="27"/>
        <end position="54"/>
    </location>
</feature>
<protein>
    <submittedName>
        <fullName evidence="2">Uncharacterized protein</fullName>
    </submittedName>
</protein>
<sequence>MATKAQELNPTGSQVGGYLVKQTVRYEPKASTKPKKGATNLGNASKSSSMLKNQPLKAIVTSTKEDNIPMSNSYAALGDKSEEDVENVYDESANLLHSFKTGGISSTFMAAVG</sequence>
<evidence type="ECO:0000313" key="2">
    <source>
        <dbReference type="EMBL" id="GJT03429.1"/>
    </source>
</evidence>
<comment type="caution">
    <text evidence="2">The sequence shown here is derived from an EMBL/GenBank/DDBJ whole genome shotgun (WGS) entry which is preliminary data.</text>
</comment>
<keyword evidence="3" id="KW-1185">Reference proteome</keyword>
<evidence type="ECO:0000256" key="1">
    <source>
        <dbReference type="SAM" id="MobiDB-lite"/>
    </source>
</evidence>